<feature type="signal peptide" evidence="1">
    <location>
        <begin position="1"/>
        <end position="30"/>
    </location>
</feature>
<protein>
    <recommendedName>
        <fullName evidence="4">Secreted protein</fullName>
    </recommendedName>
</protein>
<dbReference type="KEGG" id="asd:AS9A_2696"/>
<dbReference type="OrthoDB" id="4466287at2"/>
<name>F6EHG4_HOYSD</name>
<proteinExistence type="predicted"/>
<evidence type="ECO:0000313" key="2">
    <source>
        <dbReference type="EMBL" id="AEF41143.1"/>
    </source>
</evidence>
<sequence length="102" mass="10631">MTRFRSAAAKAFLIAAPIALLVGGAPFASAVPNTSGPTGYPGYCAVEEEDAEGNVRIKYVPTGTRSGPLVCGADGEWEIVWKTGNTGSRYDMNSTGGVYLAR</sequence>
<dbReference type="STRING" id="443218.AS9A_2696"/>
<evidence type="ECO:0008006" key="4">
    <source>
        <dbReference type="Google" id="ProtNLM"/>
    </source>
</evidence>
<dbReference type="RefSeq" id="WP_013807492.1">
    <property type="nucleotide sequence ID" value="NC_015564.1"/>
</dbReference>
<organism evidence="2 3">
    <name type="scientific">Hoyosella subflava (strain DSM 45089 / JCM 17490 / NBRC 109087 / DQS3-9A1)</name>
    <name type="common">Amycolicicoccus subflavus</name>
    <dbReference type="NCBI Taxonomy" id="443218"/>
    <lineage>
        <taxon>Bacteria</taxon>
        <taxon>Bacillati</taxon>
        <taxon>Actinomycetota</taxon>
        <taxon>Actinomycetes</taxon>
        <taxon>Mycobacteriales</taxon>
        <taxon>Hoyosellaceae</taxon>
        <taxon>Hoyosella</taxon>
    </lineage>
</organism>
<keyword evidence="1" id="KW-0732">Signal</keyword>
<keyword evidence="3" id="KW-1185">Reference proteome</keyword>
<evidence type="ECO:0000256" key="1">
    <source>
        <dbReference type="SAM" id="SignalP"/>
    </source>
</evidence>
<accession>F6EHG4</accession>
<feature type="chain" id="PRO_5003335229" description="Secreted protein" evidence="1">
    <location>
        <begin position="31"/>
        <end position="102"/>
    </location>
</feature>
<dbReference type="AlphaFoldDB" id="F6EHG4"/>
<dbReference type="HOGENOM" id="CLU_2271511_0_0_11"/>
<dbReference type="EMBL" id="CP002786">
    <property type="protein sequence ID" value="AEF41143.1"/>
    <property type="molecule type" value="Genomic_DNA"/>
</dbReference>
<evidence type="ECO:0000313" key="3">
    <source>
        <dbReference type="Proteomes" id="UP000009235"/>
    </source>
</evidence>
<reference evidence="2 3" key="1">
    <citation type="journal article" date="2011" name="J. Bacteriol.">
        <title>Complete genome sequence of Amycolicicoccus subflavus DQS3-9A1T, an actinomycete isolated from crude oil-polluted soil.</title>
        <authorList>
            <person name="Cai M."/>
            <person name="Chen W.M."/>
            <person name="Nie Y."/>
            <person name="Chi C.Q."/>
            <person name="Wang Y.N."/>
            <person name="Tang Y.Q."/>
            <person name="Li G.Y."/>
            <person name="Wu X.L."/>
        </authorList>
    </citation>
    <scope>NUCLEOTIDE SEQUENCE [LARGE SCALE GENOMIC DNA]</scope>
    <source>
        <strain evidence="3">DSM 45089 / DQS3-9A1</strain>
    </source>
</reference>
<dbReference type="Proteomes" id="UP000009235">
    <property type="component" value="Chromosome"/>
</dbReference>
<gene>
    <name evidence="2" type="ordered locus">AS9A_2696</name>
</gene>